<accession>A0A9K3CYP0</accession>
<dbReference type="Proteomes" id="UP000265618">
    <property type="component" value="Unassembled WGS sequence"/>
</dbReference>
<dbReference type="InterPro" id="IPR006652">
    <property type="entry name" value="Kelch_1"/>
</dbReference>
<sequence length="307" mass="33897">MDHEPEVSISQLLSLPVPDAAHPTVERERGVRRGPEVDHEGNPVRHGDPQVSWEWRQMAPMPREMMGYAINRKGAVVGGSVYFPLRSHPHVLDSPIGVARLDLRTEEWTVVEGAVADTHCQDQVEAQRTPRSRARCLVASFGHSLVLAGGITWPPGAGRGVPLRDTWVYDTQYHTWEALSDVPTDDSGGTLSLTSETPYTWVGDTLHVFGSASSFHLSLSPDGFWTTYPSPLYGQTFVALPIGEWVYMVTSDFFAGHFVTKQNLRLGTTRDVPCAPFFGRPTHDFIIGCQTGPTSAIVLSRQKTRHG</sequence>
<comment type="caution">
    <text evidence="2">The sequence shown here is derived from an EMBL/GenBank/DDBJ whole genome shotgun (WGS) entry which is preliminary data.</text>
</comment>
<evidence type="ECO:0008006" key="4">
    <source>
        <dbReference type="Google" id="ProtNLM"/>
    </source>
</evidence>
<feature type="region of interest" description="Disordered" evidence="1">
    <location>
        <begin position="1"/>
        <end position="49"/>
    </location>
</feature>
<name>A0A9K3CYP0_9EUKA</name>
<protein>
    <recommendedName>
        <fullName evidence="4">Kelch repeat type 1</fullName>
    </recommendedName>
</protein>
<proteinExistence type="predicted"/>
<feature type="compositionally biased region" description="Basic and acidic residues" evidence="1">
    <location>
        <begin position="24"/>
        <end position="48"/>
    </location>
</feature>
<dbReference type="Pfam" id="PF01344">
    <property type="entry name" value="Kelch_1"/>
    <property type="match status" value="1"/>
</dbReference>
<organism evidence="2 3">
    <name type="scientific">Kipferlia bialata</name>
    <dbReference type="NCBI Taxonomy" id="797122"/>
    <lineage>
        <taxon>Eukaryota</taxon>
        <taxon>Metamonada</taxon>
        <taxon>Carpediemonas-like organisms</taxon>
        <taxon>Kipferlia</taxon>
    </lineage>
</organism>
<keyword evidence="3" id="KW-1185">Reference proteome</keyword>
<dbReference type="Gene3D" id="2.120.10.80">
    <property type="entry name" value="Kelch-type beta propeller"/>
    <property type="match status" value="1"/>
</dbReference>
<dbReference type="AlphaFoldDB" id="A0A9K3CYP0"/>
<evidence type="ECO:0000256" key="1">
    <source>
        <dbReference type="SAM" id="MobiDB-lite"/>
    </source>
</evidence>
<dbReference type="InterPro" id="IPR015915">
    <property type="entry name" value="Kelch-typ_b-propeller"/>
</dbReference>
<evidence type="ECO:0000313" key="2">
    <source>
        <dbReference type="EMBL" id="GIQ85794.1"/>
    </source>
</evidence>
<gene>
    <name evidence="2" type="ORF">KIPB_007525</name>
</gene>
<reference evidence="2 3" key="1">
    <citation type="journal article" date="2018" name="PLoS ONE">
        <title>The draft genome of Kipferlia bialata reveals reductive genome evolution in fornicate parasites.</title>
        <authorList>
            <person name="Tanifuji G."/>
            <person name="Takabayashi S."/>
            <person name="Kume K."/>
            <person name="Takagi M."/>
            <person name="Nakayama T."/>
            <person name="Kamikawa R."/>
            <person name="Inagaki Y."/>
            <person name="Hashimoto T."/>
        </authorList>
    </citation>
    <scope>NUCLEOTIDE SEQUENCE [LARGE SCALE GENOMIC DNA]</scope>
    <source>
        <strain evidence="2">NY0173</strain>
    </source>
</reference>
<dbReference type="EMBL" id="BDIP01002140">
    <property type="protein sequence ID" value="GIQ85794.1"/>
    <property type="molecule type" value="Genomic_DNA"/>
</dbReference>
<dbReference type="SUPFAM" id="SSF117281">
    <property type="entry name" value="Kelch motif"/>
    <property type="match status" value="1"/>
</dbReference>
<evidence type="ECO:0000313" key="3">
    <source>
        <dbReference type="Proteomes" id="UP000265618"/>
    </source>
</evidence>